<dbReference type="InterPro" id="IPR020472">
    <property type="entry name" value="WD40_PAC1"/>
</dbReference>
<dbReference type="InterPro" id="IPR015943">
    <property type="entry name" value="WD40/YVTN_repeat-like_dom_sf"/>
</dbReference>
<dbReference type="PROSITE" id="PS50294">
    <property type="entry name" value="WD_REPEATS_REGION"/>
    <property type="match status" value="2"/>
</dbReference>
<dbReference type="FunCoup" id="A0A0G4FIR1">
    <property type="interactions" value="259"/>
</dbReference>
<protein>
    <recommendedName>
        <fullName evidence="6">NLE domain-containing protein</fullName>
    </recommendedName>
</protein>
<sequence length="482" mass="51357">MDLSEDAPSAEGGGAAVAVAMASEVSVYFTTKLPDEFRVAPDPFLVPTKLARYGLSEVINHLLGLDPPRPFDFLVDDEFLRTSLAKYMVDHGLTSERTLTIEYTHALGRPSTRDIDKQPDWIADLTTTHLTGDTALLISGSYDGVARFHVMSSSAGDPSPTPAAKGALTVSSEACIVAVDSWSGEAADGSPIELAAALKNGEVRWLCVDPNAVESVEEHVGRGHMESVECVSISADGAHIATGGWDNSVIVWDNTSAVESLRANIKAALGKRSASETSHSPKFTLKGHTQTVQDVCWPQAPGAFQLFSASFDQTVRVWDTVAAMPVCTFPCAKAANSLSVSPSGQELCTAHEDGRVRVWDIRGGNRPAGSSSSSASSAVKVDASSALALTHTYTVHRRMVPQARWNPYEPHWIASVSHDGCLKILDTRATKLPLQTVSLEGCKLLTVVWVSRSVCATGGSDGVLRLHELQHAGGAVNQQDDE</sequence>
<feature type="repeat" description="WD" evidence="5">
    <location>
        <begin position="221"/>
        <end position="253"/>
    </location>
</feature>
<evidence type="ECO:0000256" key="5">
    <source>
        <dbReference type="PROSITE-ProRule" id="PRU00221"/>
    </source>
</evidence>
<dbReference type="Proteomes" id="UP000041254">
    <property type="component" value="Unassembled WGS sequence"/>
</dbReference>
<dbReference type="PRINTS" id="PR00320">
    <property type="entry name" value="GPROTEINBRPT"/>
</dbReference>
<dbReference type="EMBL" id="CDMY01000445">
    <property type="protein sequence ID" value="CEM13181.1"/>
    <property type="molecule type" value="Genomic_DNA"/>
</dbReference>
<evidence type="ECO:0000256" key="1">
    <source>
        <dbReference type="ARBA" id="ARBA00004604"/>
    </source>
</evidence>
<evidence type="ECO:0000256" key="2">
    <source>
        <dbReference type="ARBA" id="ARBA00022574"/>
    </source>
</evidence>
<dbReference type="Gene3D" id="2.130.10.10">
    <property type="entry name" value="YVTN repeat-like/Quinoprotein amine dehydrogenase"/>
    <property type="match status" value="3"/>
</dbReference>
<evidence type="ECO:0000256" key="3">
    <source>
        <dbReference type="ARBA" id="ARBA00022737"/>
    </source>
</evidence>
<dbReference type="InParanoid" id="A0A0G4FIR1"/>
<dbReference type="Pfam" id="PF08154">
    <property type="entry name" value="NLE"/>
    <property type="match status" value="1"/>
</dbReference>
<dbReference type="InterPro" id="IPR001680">
    <property type="entry name" value="WD40_rpt"/>
</dbReference>
<dbReference type="OrthoDB" id="10261640at2759"/>
<dbReference type="InterPro" id="IPR019775">
    <property type="entry name" value="WD40_repeat_CS"/>
</dbReference>
<proteinExistence type="predicted"/>
<feature type="domain" description="NLE" evidence="6">
    <location>
        <begin position="25"/>
        <end position="88"/>
    </location>
</feature>
<name>A0A0G4FIR1_VITBC</name>
<keyword evidence="4" id="KW-0539">Nucleus</keyword>
<evidence type="ECO:0000313" key="7">
    <source>
        <dbReference type="EMBL" id="CEM13181.1"/>
    </source>
</evidence>
<dbReference type="PhylomeDB" id="A0A0G4FIR1"/>
<evidence type="ECO:0000313" key="8">
    <source>
        <dbReference type="Proteomes" id="UP000041254"/>
    </source>
</evidence>
<dbReference type="PROSITE" id="PS00678">
    <property type="entry name" value="WD_REPEATS_1"/>
    <property type="match status" value="3"/>
</dbReference>
<dbReference type="PANTHER" id="PTHR19855">
    <property type="entry name" value="WD40 REPEAT PROTEIN 12, 37"/>
    <property type="match status" value="1"/>
</dbReference>
<dbReference type="SMART" id="SM00320">
    <property type="entry name" value="WD40"/>
    <property type="match status" value="5"/>
</dbReference>
<keyword evidence="3" id="KW-0677">Repeat</keyword>
<feature type="repeat" description="WD" evidence="5">
    <location>
        <begin position="337"/>
        <end position="369"/>
    </location>
</feature>
<reference evidence="7 8" key="1">
    <citation type="submission" date="2014-11" db="EMBL/GenBank/DDBJ databases">
        <authorList>
            <person name="Zhu J."/>
            <person name="Qi W."/>
            <person name="Song R."/>
        </authorList>
    </citation>
    <scope>NUCLEOTIDE SEQUENCE [LARGE SCALE GENOMIC DNA]</scope>
</reference>
<dbReference type="GO" id="GO:0005730">
    <property type="term" value="C:nucleolus"/>
    <property type="evidence" value="ECO:0007669"/>
    <property type="project" value="UniProtKB-SubCell"/>
</dbReference>
<dbReference type="InterPro" id="IPR036322">
    <property type="entry name" value="WD40_repeat_dom_sf"/>
</dbReference>
<organism evidence="7 8">
    <name type="scientific">Vitrella brassicaformis (strain CCMP3155)</name>
    <dbReference type="NCBI Taxonomy" id="1169540"/>
    <lineage>
        <taxon>Eukaryota</taxon>
        <taxon>Sar</taxon>
        <taxon>Alveolata</taxon>
        <taxon>Colpodellida</taxon>
        <taxon>Vitrellaceae</taxon>
        <taxon>Vitrella</taxon>
    </lineage>
</organism>
<dbReference type="PANTHER" id="PTHR19855:SF11">
    <property type="entry name" value="RIBOSOME BIOGENESIS PROTEIN WDR12"/>
    <property type="match status" value="1"/>
</dbReference>
<evidence type="ECO:0000256" key="4">
    <source>
        <dbReference type="ARBA" id="ARBA00023242"/>
    </source>
</evidence>
<dbReference type="OMA" id="DHKYVEF"/>
<accession>A0A0G4FIR1</accession>
<dbReference type="SUPFAM" id="SSF50978">
    <property type="entry name" value="WD40 repeat-like"/>
    <property type="match status" value="1"/>
</dbReference>
<keyword evidence="2 5" id="KW-0853">WD repeat</keyword>
<dbReference type="PROSITE" id="PS50082">
    <property type="entry name" value="WD_REPEATS_2"/>
    <property type="match status" value="3"/>
</dbReference>
<dbReference type="Pfam" id="PF00400">
    <property type="entry name" value="WD40"/>
    <property type="match status" value="3"/>
</dbReference>
<gene>
    <name evidence="7" type="ORF">Vbra_5888</name>
</gene>
<dbReference type="InterPro" id="IPR012972">
    <property type="entry name" value="NLE"/>
</dbReference>
<comment type="subcellular location">
    <subcellularLocation>
        <location evidence="1">Nucleus</location>
        <location evidence="1">Nucleolus</location>
    </subcellularLocation>
</comment>
<dbReference type="VEuPathDB" id="CryptoDB:Vbra_5888"/>
<dbReference type="STRING" id="1169540.A0A0G4FIR1"/>
<feature type="repeat" description="WD" evidence="5">
    <location>
        <begin position="285"/>
        <end position="319"/>
    </location>
</feature>
<evidence type="ECO:0000259" key="6">
    <source>
        <dbReference type="Pfam" id="PF08154"/>
    </source>
</evidence>
<keyword evidence="8" id="KW-1185">Reference proteome</keyword>
<dbReference type="AlphaFoldDB" id="A0A0G4FIR1"/>